<comment type="caution">
    <text evidence="1">The sequence shown here is derived from an EMBL/GenBank/DDBJ whole genome shotgun (WGS) entry which is preliminary data.</text>
</comment>
<dbReference type="RefSeq" id="WP_002588891.1">
    <property type="nucleotide sequence ID" value="NZ_BJLB01000001.1"/>
</dbReference>
<organism evidence="1 2">
    <name type="scientific">Enterocloster clostridioformis</name>
    <dbReference type="NCBI Taxonomy" id="1531"/>
    <lineage>
        <taxon>Bacteria</taxon>
        <taxon>Bacillati</taxon>
        <taxon>Bacillota</taxon>
        <taxon>Clostridia</taxon>
        <taxon>Lachnospirales</taxon>
        <taxon>Lachnospiraceae</taxon>
        <taxon>Enterocloster</taxon>
    </lineage>
</organism>
<name>A0A829W5G7_9FIRM</name>
<evidence type="ECO:0000313" key="2">
    <source>
        <dbReference type="Proteomes" id="UP000315200"/>
    </source>
</evidence>
<proteinExistence type="predicted"/>
<dbReference type="EMBL" id="BJLB01000001">
    <property type="protein sequence ID" value="GEA37555.1"/>
    <property type="molecule type" value="Genomic_DNA"/>
</dbReference>
<gene>
    <name evidence="1" type="ORF">Ccl03g_32680</name>
</gene>
<dbReference type="Proteomes" id="UP000315200">
    <property type="component" value="Unassembled WGS sequence"/>
</dbReference>
<dbReference type="AlphaFoldDB" id="A0A829W5G7"/>
<reference evidence="1 2" key="1">
    <citation type="submission" date="2019-06" db="EMBL/GenBank/DDBJ databases">
        <title>Draft genome sequence of [Clostridium] clostridioforme NBRC 113352.</title>
        <authorList>
            <person name="Miura T."/>
            <person name="Furukawa M."/>
            <person name="Shimamura M."/>
            <person name="Ohyama Y."/>
            <person name="Yamazoe A."/>
            <person name="Kawasaki H."/>
        </authorList>
    </citation>
    <scope>NUCLEOTIDE SEQUENCE [LARGE SCALE GENOMIC DNA]</scope>
    <source>
        <strain evidence="1 2">NBRC 113352</strain>
    </source>
</reference>
<protein>
    <submittedName>
        <fullName evidence="1">Uncharacterized protein</fullName>
    </submittedName>
</protein>
<evidence type="ECO:0000313" key="1">
    <source>
        <dbReference type="EMBL" id="GEA37555.1"/>
    </source>
</evidence>
<accession>A0A829W5G7</accession>
<sequence>MPDMRQKVKEYIGELDEEIQRCIDWGEQNMNGEAYKVAAMECRIQTLEEVKNDWRK</sequence>